<dbReference type="SUPFAM" id="SSF54826">
    <property type="entry name" value="Enolase N-terminal domain-like"/>
    <property type="match status" value="1"/>
</dbReference>
<dbReference type="SFLD" id="SFLDS00001">
    <property type="entry name" value="Enolase"/>
    <property type="match status" value="1"/>
</dbReference>
<evidence type="ECO:0000313" key="9">
    <source>
        <dbReference type="EMBL" id="SDE53976.1"/>
    </source>
</evidence>
<feature type="binding site" evidence="6">
    <location>
        <position position="199"/>
    </location>
    <ligand>
        <name>Mg(2+)</name>
        <dbReference type="ChEBI" id="CHEBI:18420"/>
    </ligand>
</feature>
<dbReference type="AlphaFoldDB" id="A0A1G7DS64"/>
<dbReference type="SFLD" id="SFLDF00010">
    <property type="entry name" value="dipeptide_epimerase"/>
    <property type="match status" value="1"/>
</dbReference>
<feature type="active site" description="Proton acceptor; specific for (S)-substrate epimerization" evidence="5">
    <location>
        <position position="244"/>
    </location>
</feature>
<gene>
    <name evidence="9" type="ORF">SAMN04488071_3217</name>
</gene>
<protein>
    <recommendedName>
        <fullName evidence="7">Dipeptide epimerase</fullName>
        <ecNumber evidence="7">5.1.1.-</ecNumber>
    </recommendedName>
</protein>
<dbReference type="GO" id="GO:0006518">
    <property type="term" value="P:peptide metabolic process"/>
    <property type="evidence" value="ECO:0007669"/>
    <property type="project" value="UniProtKB-ARBA"/>
</dbReference>
<dbReference type="InterPro" id="IPR013341">
    <property type="entry name" value="Mandelate_racemase_N_dom"/>
</dbReference>
<evidence type="ECO:0000256" key="2">
    <source>
        <dbReference type="ARBA" id="ARBA00022723"/>
    </source>
</evidence>
<dbReference type="EC" id="5.1.1.-" evidence="7"/>
<dbReference type="NCBIfam" id="NF042940">
    <property type="entry name" value="racemase_DgcA"/>
    <property type="match status" value="1"/>
</dbReference>
<dbReference type="SMART" id="SM00922">
    <property type="entry name" value="MR_MLE"/>
    <property type="match status" value="1"/>
</dbReference>
<dbReference type="Gene3D" id="3.30.390.10">
    <property type="entry name" value="Enolase-like, N-terminal domain"/>
    <property type="match status" value="1"/>
</dbReference>
<organism evidence="9 10">
    <name type="scientific">Kordiimonas lacus</name>
    <dbReference type="NCBI Taxonomy" id="637679"/>
    <lineage>
        <taxon>Bacteria</taxon>
        <taxon>Pseudomonadati</taxon>
        <taxon>Pseudomonadota</taxon>
        <taxon>Alphaproteobacteria</taxon>
        <taxon>Kordiimonadales</taxon>
        <taxon>Kordiimonadaceae</taxon>
        <taxon>Kordiimonas</taxon>
    </lineage>
</organism>
<keyword evidence="3 6" id="KW-0460">Magnesium</keyword>
<proteinExistence type="inferred from homology"/>
<dbReference type="RefSeq" id="WP_068304714.1">
    <property type="nucleotide sequence ID" value="NZ_FNAK01000007.1"/>
</dbReference>
<dbReference type="InterPro" id="IPR029017">
    <property type="entry name" value="Enolase-like_N"/>
</dbReference>
<dbReference type="Gene3D" id="3.20.20.120">
    <property type="entry name" value="Enolase-like C-terminal domain"/>
    <property type="match status" value="1"/>
</dbReference>
<dbReference type="Pfam" id="PF13378">
    <property type="entry name" value="MR_MLE_C"/>
    <property type="match status" value="1"/>
</dbReference>
<dbReference type="PANTHER" id="PTHR48073:SF2">
    <property type="entry name" value="O-SUCCINYLBENZOATE SYNTHASE"/>
    <property type="match status" value="1"/>
</dbReference>
<reference evidence="9 10" key="1">
    <citation type="submission" date="2016-10" db="EMBL/GenBank/DDBJ databases">
        <authorList>
            <person name="de Groot N.N."/>
        </authorList>
    </citation>
    <scope>NUCLEOTIDE SEQUENCE [LARGE SCALE GENOMIC DNA]</scope>
    <source>
        <strain evidence="9 10">CGMCC 1.9109</strain>
    </source>
</reference>
<dbReference type="InterPro" id="IPR013342">
    <property type="entry name" value="Mandelate_racemase_C"/>
</dbReference>
<dbReference type="InterPro" id="IPR036849">
    <property type="entry name" value="Enolase-like_C_sf"/>
</dbReference>
<name>A0A1G7DS64_9PROT</name>
<dbReference type="EMBL" id="FNAK01000007">
    <property type="protein sequence ID" value="SDE53976.1"/>
    <property type="molecule type" value="Genomic_DNA"/>
</dbReference>
<dbReference type="Proteomes" id="UP000183685">
    <property type="component" value="Unassembled WGS sequence"/>
</dbReference>
<feature type="active site" description="Proton acceptor; specific for (R)-substrate epimerization" evidence="5">
    <location>
        <position position="148"/>
    </location>
</feature>
<comment type="cofactor">
    <cofactor evidence="6 7">
        <name>Mg(2+)</name>
        <dbReference type="ChEBI" id="CHEBI:18420"/>
    </cofactor>
    <text evidence="6 7">Binds 1 Mg(2+) ion per subunit.</text>
</comment>
<feature type="binding site" evidence="6">
    <location>
        <position position="222"/>
    </location>
    <ligand>
        <name>Mg(2+)</name>
        <dbReference type="ChEBI" id="CHEBI:18420"/>
    </ligand>
</feature>
<sequence length="325" mass="34404">MEFSFTSEAWPIAGTFTISRGAKTEALVVTATVSHEGCSGRGECVPYARYGETVESVLGALRSATAHIMSPHDHHKLPALLPAGAARNALDCALWDLRAKLSGTRVWDLIGMAAPEPATTAFTLSLAPPDEMFAKAKANSDRPLLKLKLAGDGDLDRVWAVREGSPDAAIIVDANEGWRREHYHALVPELQRLGVAAIEQPLPTDDDDMLASLDRPIPVIADESCHTADDIPRLSALYHGVNIKLDKSGGLTEALKVREAAMNAGLQIMVGCMVGTSLAMAPAMLLTAGATFVDLDGPLLLARDRAPGLEFSGSVIGIPSAALWG</sequence>
<dbReference type="GO" id="GO:0016855">
    <property type="term" value="F:racemase and epimerase activity, acting on amino acids and derivatives"/>
    <property type="evidence" value="ECO:0007669"/>
    <property type="project" value="UniProtKB-UniRule"/>
</dbReference>
<dbReference type="InterPro" id="IPR034603">
    <property type="entry name" value="Dipeptide_epimerase"/>
</dbReference>
<dbReference type="PANTHER" id="PTHR48073">
    <property type="entry name" value="O-SUCCINYLBENZOATE SYNTHASE-RELATED"/>
    <property type="match status" value="1"/>
</dbReference>
<evidence type="ECO:0000256" key="1">
    <source>
        <dbReference type="ARBA" id="ARBA00008031"/>
    </source>
</evidence>
<comment type="similarity">
    <text evidence="1 7">Belongs to the mandelate racemase/muconate lactonizing enzyme family.</text>
</comment>
<accession>A0A1G7DS64</accession>
<feature type="binding site" evidence="6">
    <location>
        <position position="173"/>
    </location>
    <ligand>
        <name>Mg(2+)</name>
        <dbReference type="ChEBI" id="CHEBI:18420"/>
    </ligand>
</feature>
<evidence type="ECO:0000256" key="5">
    <source>
        <dbReference type="PIRSR" id="PIRSR634603-1"/>
    </source>
</evidence>
<dbReference type="OrthoDB" id="9782675at2"/>
<evidence type="ECO:0000313" key="10">
    <source>
        <dbReference type="Proteomes" id="UP000183685"/>
    </source>
</evidence>
<dbReference type="STRING" id="637679.GCA_001550055_02090"/>
<evidence type="ECO:0000259" key="8">
    <source>
        <dbReference type="SMART" id="SM00922"/>
    </source>
</evidence>
<keyword evidence="10" id="KW-1185">Reference proteome</keyword>
<feature type="domain" description="Mandelate racemase/muconate lactonizing enzyme C-terminal" evidence="8">
    <location>
        <begin position="129"/>
        <end position="220"/>
    </location>
</feature>
<dbReference type="Pfam" id="PF02746">
    <property type="entry name" value="MR_MLE_N"/>
    <property type="match status" value="1"/>
</dbReference>
<evidence type="ECO:0000256" key="3">
    <source>
        <dbReference type="ARBA" id="ARBA00022842"/>
    </source>
</evidence>
<dbReference type="SFLD" id="SFLDG00180">
    <property type="entry name" value="muconate_cycloisomerase"/>
    <property type="match status" value="1"/>
</dbReference>
<keyword evidence="2 6" id="KW-0479">Metal-binding</keyword>
<dbReference type="SUPFAM" id="SSF51604">
    <property type="entry name" value="Enolase C-terminal domain-like"/>
    <property type="match status" value="1"/>
</dbReference>
<keyword evidence="4 7" id="KW-0413">Isomerase</keyword>
<dbReference type="InterPro" id="IPR029065">
    <property type="entry name" value="Enolase_C-like"/>
</dbReference>
<evidence type="ECO:0000256" key="4">
    <source>
        <dbReference type="ARBA" id="ARBA00023235"/>
    </source>
</evidence>
<dbReference type="GO" id="GO:0046872">
    <property type="term" value="F:metal ion binding"/>
    <property type="evidence" value="ECO:0007669"/>
    <property type="project" value="UniProtKB-KW"/>
</dbReference>
<dbReference type="CDD" id="cd03319">
    <property type="entry name" value="L-Ala-DL-Glu_epimerase"/>
    <property type="match status" value="1"/>
</dbReference>
<evidence type="ECO:0000256" key="7">
    <source>
        <dbReference type="RuleBase" id="RU366006"/>
    </source>
</evidence>
<evidence type="ECO:0000256" key="6">
    <source>
        <dbReference type="PIRSR" id="PIRSR634603-3"/>
    </source>
</evidence>